<comment type="caution">
    <text evidence="3">The sequence shown here is derived from an EMBL/GenBank/DDBJ whole genome shotgun (WGS) entry which is preliminary data.</text>
</comment>
<dbReference type="InterPro" id="IPR001810">
    <property type="entry name" value="F-box_dom"/>
</dbReference>
<feature type="domain" description="F-box" evidence="2">
    <location>
        <begin position="300"/>
        <end position="352"/>
    </location>
</feature>
<feature type="chain" id="PRO_5032489117" description="F-box domain-containing protein" evidence="1">
    <location>
        <begin position="21"/>
        <end position="684"/>
    </location>
</feature>
<dbReference type="PROSITE" id="PS50181">
    <property type="entry name" value="FBOX"/>
    <property type="match status" value="1"/>
</dbReference>
<keyword evidence="1" id="KW-0732">Signal</keyword>
<evidence type="ECO:0000256" key="1">
    <source>
        <dbReference type="SAM" id="SignalP"/>
    </source>
</evidence>
<evidence type="ECO:0000259" key="2">
    <source>
        <dbReference type="PROSITE" id="PS50181"/>
    </source>
</evidence>
<dbReference type="SUPFAM" id="SSF52047">
    <property type="entry name" value="RNI-like"/>
    <property type="match status" value="1"/>
</dbReference>
<proteinExistence type="predicted"/>
<dbReference type="AlphaFoldDB" id="A0A815YR15"/>
<dbReference type="Proteomes" id="UP000663828">
    <property type="component" value="Unassembled WGS sequence"/>
</dbReference>
<accession>A0A815YR15</accession>
<evidence type="ECO:0000313" key="4">
    <source>
        <dbReference type="Proteomes" id="UP000663828"/>
    </source>
</evidence>
<dbReference type="Gene3D" id="3.80.10.10">
    <property type="entry name" value="Ribonuclease Inhibitor"/>
    <property type="match status" value="1"/>
</dbReference>
<dbReference type="InterPro" id="IPR032675">
    <property type="entry name" value="LRR_dom_sf"/>
</dbReference>
<evidence type="ECO:0000313" key="3">
    <source>
        <dbReference type="EMBL" id="CAF1574026.1"/>
    </source>
</evidence>
<dbReference type="EMBL" id="CAJNOR010005725">
    <property type="protein sequence ID" value="CAF1574026.1"/>
    <property type="molecule type" value="Genomic_DNA"/>
</dbReference>
<protein>
    <recommendedName>
        <fullName evidence="2">F-box domain-containing protein</fullName>
    </recommendedName>
</protein>
<feature type="signal peptide" evidence="1">
    <location>
        <begin position="1"/>
        <end position="20"/>
    </location>
</feature>
<keyword evidence="4" id="KW-1185">Reference proteome</keyword>
<sequence>MLSIIFIYIYFLTFLSSTVQHRCLGFCDVYLSFNETLNAIPSTCDKTFESGECFTELSFDYVSKLIHVKFGEQSVVSANATSDDYYLSHETEMWHETFNVQWTIFKHKCYNEDTCDLKYVNTKILEMRKLIWNFAEFQQKLYSALFTPDSTLDTIRCASTDGQPATCSDEIKSCSLNMDNLRFNNTQRGCSSRSDDHARKQLGIKEETAYFLDGKEDARQSLVEYVCNHDLCNERDPYHIVMKLLIEYNLLRPNTPIEPPFSMASLNQPWYCTTDNGKNLASQYKTVKFLHSNLIIYRRAMPFESLPDELLLIIFSHLHQIDVIRTFTNLNQRFQRMIIPFASVIDLTYRNIPSYRLYQSFCQDVLPWHGPNIRSLRLAGNQQLYFIQPQLHRLMNLQSLTLIGERSYDINKFVIEKQFLIDILTTSSCLSELIIFPAERNALHIIASHSSPNLSTLTLLFYNDIPNFTLTTSLIFIKRLYINLWSLKAVKQLLRILPSIEQLYLSLLRFKDSTNCHLIQVPPTLTKLHLEINGFCYSRYGPQFDYIYQFLNAFKDRIYSLDLIFINALREFSIYNRFQSLTKDFVRLQSFQYYLQTRYQPHFPHLFSNVEQLQNSTYILYTLPRLQPFDTVSNRTSVYHDMNYNPNQTFVHSYECPLISNHFDDGHLLTPTLDEQFKLVNVHQ</sequence>
<reference evidence="3" key="1">
    <citation type="submission" date="2021-02" db="EMBL/GenBank/DDBJ databases">
        <authorList>
            <person name="Nowell W R."/>
        </authorList>
    </citation>
    <scope>NUCLEOTIDE SEQUENCE</scope>
</reference>
<organism evidence="3 4">
    <name type="scientific">Adineta ricciae</name>
    <name type="common">Rotifer</name>
    <dbReference type="NCBI Taxonomy" id="249248"/>
    <lineage>
        <taxon>Eukaryota</taxon>
        <taxon>Metazoa</taxon>
        <taxon>Spiralia</taxon>
        <taxon>Gnathifera</taxon>
        <taxon>Rotifera</taxon>
        <taxon>Eurotatoria</taxon>
        <taxon>Bdelloidea</taxon>
        <taxon>Adinetida</taxon>
        <taxon>Adinetidae</taxon>
        <taxon>Adineta</taxon>
    </lineage>
</organism>
<name>A0A815YR15_ADIRI</name>
<gene>
    <name evidence="3" type="ORF">XAT740_LOCUS44766</name>
</gene>